<accession>A0A1L8FCG0</accession>
<keyword evidence="8" id="KW-1133">Transmembrane helix</keyword>
<dbReference type="InterPro" id="IPR003006">
    <property type="entry name" value="Ig/MHC_CS"/>
</dbReference>
<dbReference type="Pfam" id="PF07654">
    <property type="entry name" value="C1-set"/>
    <property type="match status" value="2"/>
</dbReference>
<dbReference type="PANTHER" id="PTHR16675:SF292">
    <property type="entry name" value="MAJOR HISTOCOMPATIBILITY COMPLEX CLASS I-RELATED GENE PROTEIN-LIKE"/>
    <property type="match status" value="1"/>
</dbReference>
<feature type="transmembrane region" description="Helical" evidence="8">
    <location>
        <begin position="423"/>
        <end position="442"/>
    </location>
</feature>
<dbReference type="SUPFAM" id="SSF48726">
    <property type="entry name" value="Immunoglobulin"/>
    <property type="match status" value="2"/>
</dbReference>
<dbReference type="InterPro" id="IPR050208">
    <property type="entry name" value="MHC_class-I_related"/>
</dbReference>
<dbReference type="GeneID" id="108699128"/>
<sequence length="490" mass="56092">MINRQELLSLQHQRLILVSPHASYFGYPTTYWASNNSEDPWHSCLQCFISLVCPNIKISSSGSNNVTALYCWVYGFYPRDVEVKWIKNETDEIYLEESAEILPNPDGTYQIRVSVEVTPEEGATYSCHVDHSSLENPLVVPFDSHTLQYHVSLVSTPTPKVPQYSIIVYVDGVQYGRYNSDIHCAQALTPSLQALHDHLDTQTNFAKAYELWQKHKLNFLIGYFNTTKGDGHIHVYQRKVACELHDDGTIDGYQEIAFDGKEFLVFDKERVVYVPATHEDVMVSQLWNKRYDSTNNKVFVEIDCIEHLKLYLPYISVELMKKVTPKVKVSSSESESGTKLHCWVYGFYPRDVEVKWIKNGRDEIYSEESAEILPNPDGTYQIRVSVEVTPEEGATYSCHVDHSSLEKAKVVPFESNKRNPLDIIIPVGVALLLLLIALAVYIEYRKRRTKDPNGSHKHVVSTDTAALWKGHDKQMKRGFFLLKLESVTEI</sequence>
<dbReference type="RefSeq" id="XP_041429495.1">
    <property type="nucleotide sequence ID" value="XM_041573561.1"/>
</dbReference>
<feature type="domain" description="Ig-like" evidence="9">
    <location>
        <begin position="54"/>
        <end position="139"/>
    </location>
</feature>
<dbReference type="SUPFAM" id="SSF54452">
    <property type="entry name" value="MHC antigen-recognition domain"/>
    <property type="match status" value="1"/>
</dbReference>
<dbReference type="InterPro" id="IPR037055">
    <property type="entry name" value="MHC_I-like_Ag-recog_sf"/>
</dbReference>
<dbReference type="InterPro" id="IPR011161">
    <property type="entry name" value="MHC_I-like_Ag-recog"/>
</dbReference>
<dbReference type="Pfam" id="PF00129">
    <property type="entry name" value="MHC_I"/>
    <property type="match status" value="1"/>
</dbReference>
<name>A0A1L8FCG0_XENLA</name>
<organism evidence="10 11">
    <name type="scientific">Xenopus laevis</name>
    <name type="common">African clawed frog</name>
    <dbReference type="NCBI Taxonomy" id="8355"/>
    <lineage>
        <taxon>Eukaryota</taxon>
        <taxon>Metazoa</taxon>
        <taxon>Chordata</taxon>
        <taxon>Craniata</taxon>
        <taxon>Vertebrata</taxon>
        <taxon>Euteleostomi</taxon>
        <taxon>Amphibia</taxon>
        <taxon>Batrachia</taxon>
        <taxon>Anura</taxon>
        <taxon>Pipoidea</taxon>
        <taxon>Pipidae</taxon>
        <taxon>Xenopodinae</taxon>
        <taxon>Xenopus</taxon>
        <taxon>Xenopus</taxon>
    </lineage>
</organism>
<dbReference type="OrthoDB" id="8936120at2759"/>
<dbReference type="InterPro" id="IPR007110">
    <property type="entry name" value="Ig-like_dom"/>
</dbReference>
<keyword evidence="3" id="KW-0732">Signal</keyword>
<evidence type="ECO:0000313" key="11">
    <source>
        <dbReference type="RefSeq" id="XP_041429494.1"/>
    </source>
</evidence>
<comment type="subcellular location">
    <subcellularLocation>
        <location evidence="1">Cell membrane</location>
    </subcellularLocation>
</comment>
<evidence type="ECO:0000256" key="1">
    <source>
        <dbReference type="ARBA" id="ARBA00004236"/>
    </source>
</evidence>
<keyword evidence="2" id="KW-1003">Cell membrane</keyword>
<protein>
    <submittedName>
        <fullName evidence="11 12">Major histocompatibility complex class I-related gene protein isoform X1</fullName>
    </submittedName>
</protein>
<dbReference type="InterPro" id="IPR003597">
    <property type="entry name" value="Ig_C1-set"/>
</dbReference>
<dbReference type="PROSITE" id="PS50835">
    <property type="entry name" value="IG_LIKE"/>
    <property type="match status" value="2"/>
</dbReference>
<dbReference type="STRING" id="8355.A0A1L8FCG0"/>
<dbReference type="InterPro" id="IPR013783">
    <property type="entry name" value="Ig-like_fold"/>
</dbReference>
<reference evidence="11 12" key="1">
    <citation type="submission" date="2025-04" db="UniProtKB">
        <authorList>
            <consortium name="RefSeq"/>
        </authorList>
    </citation>
    <scope>IDENTIFICATION</scope>
    <source>
        <strain evidence="11 12">J_2021</strain>
        <tissue evidence="11 12">Erythrocytes</tissue>
    </source>
</reference>
<dbReference type="PRINTS" id="PR01638">
    <property type="entry name" value="MHCCLASSI"/>
</dbReference>
<comment type="similarity">
    <text evidence="7">Belongs to the MHC class I family.</text>
</comment>
<gene>
    <name evidence="11 12" type="primary">LOC108699128</name>
</gene>
<proteinExistence type="inferred from homology"/>
<keyword evidence="6" id="KW-0325">Glycoprotein</keyword>
<dbReference type="CTD" id="108699128"/>
<keyword evidence="5" id="KW-1015">Disulfide bond</keyword>
<evidence type="ECO:0000256" key="7">
    <source>
        <dbReference type="RuleBase" id="RU004439"/>
    </source>
</evidence>
<feature type="domain" description="Ig-like" evidence="9">
    <location>
        <begin position="325"/>
        <end position="411"/>
    </location>
</feature>
<keyword evidence="8" id="KW-0812">Transmembrane</keyword>
<dbReference type="RefSeq" id="XP_041429494.1">
    <property type="nucleotide sequence ID" value="XM_041573560.1"/>
</dbReference>
<evidence type="ECO:0000313" key="12">
    <source>
        <dbReference type="RefSeq" id="XP_041429495.1"/>
    </source>
</evidence>
<keyword evidence="4 8" id="KW-0472">Membrane</keyword>
<evidence type="ECO:0000256" key="3">
    <source>
        <dbReference type="ARBA" id="ARBA00022729"/>
    </source>
</evidence>
<dbReference type="Gene3D" id="2.60.40.10">
    <property type="entry name" value="Immunoglobulins"/>
    <property type="match status" value="2"/>
</dbReference>
<dbReference type="FunFam" id="2.60.40.10:FF:001497">
    <property type="entry name" value="MHC class I antigen"/>
    <property type="match status" value="2"/>
</dbReference>
<dbReference type="Proteomes" id="UP000186698">
    <property type="component" value="Chromosome 8L"/>
</dbReference>
<evidence type="ECO:0000259" key="9">
    <source>
        <dbReference type="PROSITE" id="PS50835"/>
    </source>
</evidence>
<dbReference type="GO" id="GO:0006955">
    <property type="term" value="P:immune response"/>
    <property type="evidence" value="ECO:0000318"/>
    <property type="project" value="GO_Central"/>
</dbReference>
<dbReference type="OMA" id="VEIDCIE"/>
<keyword evidence="10" id="KW-1185">Reference proteome</keyword>
<evidence type="ECO:0000256" key="8">
    <source>
        <dbReference type="SAM" id="Phobius"/>
    </source>
</evidence>
<dbReference type="InterPro" id="IPR036179">
    <property type="entry name" value="Ig-like_dom_sf"/>
</dbReference>
<dbReference type="Gene3D" id="3.30.500.10">
    <property type="entry name" value="MHC class I-like antigen recognition-like"/>
    <property type="match status" value="1"/>
</dbReference>
<evidence type="ECO:0000256" key="4">
    <source>
        <dbReference type="ARBA" id="ARBA00023136"/>
    </source>
</evidence>
<dbReference type="KEGG" id="xla:108699128"/>
<dbReference type="SMART" id="SM00407">
    <property type="entry name" value="IGc1"/>
    <property type="match status" value="2"/>
</dbReference>
<dbReference type="FunFam" id="3.30.500.10:FF:000003">
    <property type="entry name" value="IgG receptor FcRn large subunit p51"/>
    <property type="match status" value="1"/>
</dbReference>
<dbReference type="PANTHER" id="PTHR16675">
    <property type="entry name" value="MHC CLASS I-RELATED"/>
    <property type="match status" value="1"/>
</dbReference>
<dbReference type="AlphaFoldDB" id="A0A1L8FCG0"/>
<evidence type="ECO:0000256" key="2">
    <source>
        <dbReference type="ARBA" id="ARBA00022475"/>
    </source>
</evidence>
<dbReference type="GO" id="GO:0005615">
    <property type="term" value="C:extracellular space"/>
    <property type="evidence" value="ECO:0000318"/>
    <property type="project" value="GO_Central"/>
</dbReference>
<dbReference type="InterPro" id="IPR001039">
    <property type="entry name" value="MHC_I_a_a1/a2"/>
</dbReference>
<dbReference type="PROSITE" id="PS00290">
    <property type="entry name" value="IG_MHC"/>
    <property type="match status" value="2"/>
</dbReference>
<evidence type="ECO:0000313" key="10">
    <source>
        <dbReference type="Proteomes" id="UP000186698"/>
    </source>
</evidence>
<evidence type="ECO:0000256" key="6">
    <source>
        <dbReference type="ARBA" id="ARBA00023180"/>
    </source>
</evidence>
<dbReference type="PaxDb" id="8355-A0A1L8FCG0"/>
<dbReference type="InterPro" id="IPR011162">
    <property type="entry name" value="MHC_I/II-like_Ag-recog"/>
</dbReference>
<evidence type="ECO:0000256" key="5">
    <source>
        <dbReference type="ARBA" id="ARBA00023157"/>
    </source>
</evidence>
<dbReference type="GO" id="GO:0009897">
    <property type="term" value="C:external side of plasma membrane"/>
    <property type="evidence" value="ECO:0000318"/>
    <property type="project" value="GO_Central"/>
</dbReference>